<accession>A0A336JNZ3</accession>
<dbReference type="Proteomes" id="UP000256343">
    <property type="component" value="Unassembled WGS sequence"/>
</dbReference>
<evidence type="ECO:0000313" key="5">
    <source>
        <dbReference type="Proteomes" id="UP000256343"/>
    </source>
</evidence>
<dbReference type="EMBL" id="QRDT01000011">
    <property type="protein sequence ID" value="RED33234.1"/>
    <property type="molecule type" value="Genomic_DNA"/>
</dbReference>
<evidence type="ECO:0000313" key="4">
    <source>
        <dbReference type="Proteomes" id="UP000252631"/>
    </source>
</evidence>
<dbReference type="Proteomes" id="UP000252631">
    <property type="component" value="Unassembled WGS sequence"/>
</dbReference>
<keyword evidence="5" id="KW-1185">Reference proteome</keyword>
<keyword evidence="1" id="KW-1133">Transmembrane helix</keyword>
<reference evidence="3 4" key="1">
    <citation type="submission" date="2017-08" db="EMBL/GenBank/DDBJ databases">
        <authorList>
            <person name="de Groot N.N."/>
        </authorList>
    </citation>
    <scope>NUCLEOTIDE SEQUENCE [LARGE SCALE GENOMIC DNA]</scope>
    <source>
        <strain evidence="3 4">JA575</strain>
    </source>
</reference>
<evidence type="ECO:0000313" key="2">
    <source>
        <dbReference type="EMBL" id="RED33234.1"/>
    </source>
</evidence>
<sequence>MLPDIIAALPWTLLALMLLHLVWSWRSAVFAGVIAIIIAATQLLPSQSLAWMQ</sequence>
<feature type="transmembrane region" description="Helical" evidence="1">
    <location>
        <begin position="5"/>
        <end position="23"/>
    </location>
</feature>
<keyword evidence="1" id="KW-0472">Membrane</keyword>
<name>A0A336JNZ3_9BRAD</name>
<feature type="transmembrane region" description="Helical" evidence="1">
    <location>
        <begin position="29"/>
        <end position="52"/>
    </location>
</feature>
<gene>
    <name evidence="2" type="ORF">BJ125_11171</name>
    <name evidence="3" type="ORF">SAMN05892882_11171</name>
</gene>
<organism evidence="3 4">
    <name type="scientific">Rhodopseudomonas pentothenatexigens</name>
    <dbReference type="NCBI Taxonomy" id="999699"/>
    <lineage>
        <taxon>Bacteria</taxon>
        <taxon>Pseudomonadati</taxon>
        <taxon>Pseudomonadota</taxon>
        <taxon>Alphaproteobacteria</taxon>
        <taxon>Hyphomicrobiales</taxon>
        <taxon>Nitrobacteraceae</taxon>
        <taxon>Rhodopseudomonas</taxon>
    </lineage>
</organism>
<evidence type="ECO:0000313" key="3">
    <source>
        <dbReference type="EMBL" id="SSW91310.1"/>
    </source>
</evidence>
<dbReference type="AlphaFoldDB" id="A0A336JNZ3"/>
<keyword evidence="1" id="KW-0812">Transmembrane</keyword>
<reference evidence="2 5" key="2">
    <citation type="submission" date="2018-07" db="EMBL/GenBank/DDBJ databases">
        <title>Genomic Encyclopedia of Archaeal and Bacterial Type Strains, Phase II (KMG-II): from individual species to whole genera.</title>
        <authorList>
            <person name="Goeker M."/>
        </authorList>
    </citation>
    <scope>NUCLEOTIDE SEQUENCE [LARGE SCALE GENOMIC DNA]</scope>
    <source>
        <strain evidence="2 5">JA575</strain>
    </source>
</reference>
<evidence type="ECO:0000256" key="1">
    <source>
        <dbReference type="SAM" id="Phobius"/>
    </source>
</evidence>
<protein>
    <submittedName>
        <fullName evidence="3">Uncharacterized protein</fullName>
    </submittedName>
</protein>
<proteinExistence type="predicted"/>
<dbReference type="EMBL" id="UFQQ01000011">
    <property type="protein sequence ID" value="SSW91310.1"/>
    <property type="molecule type" value="Genomic_DNA"/>
</dbReference>